<name>A0AAF0T8Z0_SOLVR</name>
<evidence type="ECO:0000313" key="2">
    <source>
        <dbReference type="Proteomes" id="UP001234989"/>
    </source>
</evidence>
<dbReference type="Proteomes" id="UP001234989">
    <property type="component" value="Chromosome 1"/>
</dbReference>
<reference evidence="1" key="1">
    <citation type="submission" date="2023-08" db="EMBL/GenBank/DDBJ databases">
        <title>A de novo genome assembly of Solanum verrucosum Schlechtendal, a Mexican diploid species geographically isolated from the other diploid A-genome species in potato relatives.</title>
        <authorList>
            <person name="Hosaka K."/>
        </authorList>
    </citation>
    <scope>NUCLEOTIDE SEQUENCE</scope>
    <source>
        <tissue evidence="1">Young leaves</tissue>
    </source>
</reference>
<accession>A0AAF0T8Z0</accession>
<dbReference type="AlphaFoldDB" id="A0AAF0T8Z0"/>
<sequence>MAKQDLDSTLVESEEVVLKKVVEAFSQGGDGVLCYQGRLCVPKEMVKLNGVPLSIIFDKENFSRCKFVKSDFIGTWKEAVVAASAGKEAVAAASSGKETVAG</sequence>
<evidence type="ECO:0000313" key="1">
    <source>
        <dbReference type="EMBL" id="WMV08618.1"/>
    </source>
</evidence>
<protein>
    <submittedName>
        <fullName evidence="1">Uncharacterized protein</fullName>
    </submittedName>
</protein>
<organism evidence="1 2">
    <name type="scientific">Solanum verrucosum</name>
    <dbReference type="NCBI Taxonomy" id="315347"/>
    <lineage>
        <taxon>Eukaryota</taxon>
        <taxon>Viridiplantae</taxon>
        <taxon>Streptophyta</taxon>
        <taxon>Embryophyta</taxon>
        <taxon>Tracheophyta</taxon>
        <taxon>Spermatophyta</taxon>
        <taxon>Magnoliopsida</taxon>
        <taxon>eudicotyledons</taxon>
        <taxon>Gunneridae</taxon>
        <taxon>Pentapetalae</taxon>
        <taxon>asterids</taxon>
        <taxon>lamiids</taxon>
        <taxon>Solanales</taxon>
        <taxon>Solanaceae</taxon>
        <taxon>Solanoideae</taxon>
        <taxon>Solaneae</taxon>
        <taxon>Solanum</taxon>
    </lineage>
</organism>
<gene>
    <name evidence="1" type="ORF">MTR67_002003</name>
</gene>
<proteinExistence type="predicted"/>
<dbReference type="EMBL" id="CP133612">
    <property type="protein sequence ID" value="WMV08618.1"/>
    <property type="molecule type" value="Genomic_DNA"/>
</dbReference>
<keyword evidence="2" id="KW-1185">Reference proteome</keyword>